<accession>A0A4V4HE07</accession>
<gene>
    <name evidence="1" type="ORF">K435DRAFT_865533</name>
</gene>
<organism evidence="1 2">
    <name type="scientific">Dendrothele bispora (strain CBS 962.96)</name>
    <dbReference type="NCBI Taxonomy" id="1314807"/>
    <lineage>
        <taxon>Eukaryota</taxon>
        <taxon>Fungi</taxon>
        <taxon>Dikarya</taxon>
        <taxon>Basidiomycota</taxon>
        <taxon>Agaricomycotina</taxon>
        <taxon>Agaricomycetes</taxon>
        <taxon>Agaricomycetidae</taxon>
        <taxon>Agaricales</taxon>
        <taxon>Agaricales incertae sedis</taxon>
        <taxon>Dendrothele</taxon>
    </lineage>
</organism>
<dbReference type="AlphaFoldDB" id="A0A4V4HE07"/>
<sequence length="124" mass="13845">MLRVACWASKMLETLICEGVEVPIITLFPLLFPSTTTRTTMRRAGVITRNLKRTVDKILGCVASIVLRLLKQSSWFRVAPSSWCCLFKPFSPSPTLIPASWAPLASHLSQHLHQPHPQPRASTP</sequence>
<keyword evidence="2" id="KW-1185">Reference proteome</keyword>
<evidence type="ECO:0000313" key="1">
    <source>
        <dbReference type="EMBL" id="THU89185.1"/>
    </source>
</evidence>
<reference evidence="1 2" key="1">
    <citation type="journal article" date="2019" name="Nat. Ecol. Evol.">
        <title>Megaphylogeny resolves global patterns of mushroom evolution.</title>
        <authorList>
            <person name="Varga T."/>
            <person name="Krizsan K."/>
            <person name="Foldi C."/>
            <person name="Dima B."/>
            <person name="Sanchez-Garcia M."/>
            <person name="Sanchez-Ramirez S."/>
            <person name="Szollosi G.J."/>
            <person name="Szarkandi J.G."/>
            <person name="Papp V."/>
            <person name="Albert L."/>
            <person name="Andreopoulos W."/>
            <person name="Angelini C."/>
            <person name="Antonin V."/>
            <person name="Barry K.W."/>
            <person name="Bougher N.L."/>
            <person name="Buchanan P."/>
            <person name="Buyck B."/>
            <person name="Bense V."/>
            <person name="Catcheside P."/>
            <person name="Chovatia M."/>
            <person name="Cooper J."/>
            <person name="Damon W."/>
            <person name="Desjardin D."/>
            <person name="Finy P."/>
            <person name="Geml J."/>
            <person name="Haridas S."/>
            <person name="Hughes K."/>
            <person name="Justo A."/>
            <person name="Karasinski D."/>
            <person name="Kautmanova I."/>
            <person name="Kiss B."/>
            <person name="Kocsube S."/>
            <person name="Kotiranta H."/>
            <person name="LaButti K.M."/>
            <person name="Lechner B.E."/>
            <person name="Liimatainen K."/>
            <person name="Lipzen A."/>
            <person name="Lukacs Z."/>
            <person name="Mihaltcheva S."/>
            <person name="Morgado L.N."/>
            <person name="Niskanen T."/>
            <person name="Noordeloos M.E."/>
            <person name="Ohm R.A."/>
            <person name="Ortiz-Santana B."/>
            <person name="Ovrebo C."/>
            <person name="Racz N."/>
            <person name="Riley R."/>
            <person name="Savchenko A."/>
            <person name="Shiryaev A."/>
            <person name="Soop K."/>
            <person name="Spirin V."/>
            <person name="Szebenyi C."/>
            <person name="Tomsovsky M."/>
            <person name="Tulloss R.E."/>
            <person name="Uehling J."/>
            <person name="Grigoriev I.V."/>
            <person name="Vagvolgyi C."/>
            <person name="Papp T."/>
            <person name="Martin F.M."/>
            <person name="Miettinen O."/>
            <person name="Hibbett D.S."/>
            <person name="Nagy L.G."/>
        </authorList>
    </citation>
    <scope>NUCLEOTIDE SEQUENCE [LARGE SCALE GENOMIC DNA]</scope>
    <source>
        <strain evidence="1 2">CBS 962.96</strain>
    </source>
</reference>
<name>A0A4V4HE07_DENBC</name>
<proteinExistence type="predicted"/>
<dbReference type="Proteomes" id="UP000297245">
    <property type="component" value="Unassembled WGS sequence"/>
</dbReference>
<protein>
    <submittedName>
        <fullName evidence="1">Uncharacterized protein</fullName>
    </submittedName>
</protein>
<dbReference type="EMBL" id="ML179378">
    <property type="protein sequence ID" value="THU89185.1"/>
    <property type="molecule type" value="Genomic_DNA"/>
</dbReference>
<evidence type="ECO:0000313" key="2">
    <source>
        <dbReference type="Proteomes" id="UP000297245"/>
    </source>
</evidence>